<name>A0A3P6GZF8_BRAOL</name>
<dbReference type="Gene3D" id="3.40.630.30">
    <property type="match status" value="1"/>
</dbReference>
<dbReference type="InterPro" id="IPR016181">
    <property type="entry name" value="Acyl_CoA_acyltransferase"/>
</dbReference>
<dbReference type="SUPFAM" id="SSF55729">
    <property type="entry name" value="Acyl-CoA N-acyltransferases (Nat)"/>
    <property type="match status" value="1"/>
</dbReference>
<dbReference type="AlphaFoldDB" id="A0A3P6GZF8"/>
<dbReference type="PANTHER" id="PTHR42919">
    <property type="entry name" value="N-ALPHA-ACETYLTRANSFERASE"/>
    <property type="match status" value="1"/>
</dbReference>
<dbReference type="FunFam" id="3.40.630.30:FF:000097">
    <property type="entry name" value="Histone acetyltransferase HPA2 and related acetyltransferases"/>
    <property type="match status" value="1"/>
</dbReference>
<dbReference type="InterPro" id="IPR000182">
    <property type="entry name" value="GNAT_dom"/>
</dbReference>
<organism evidence="2">
    <name type="scientific">Brassica oleracea</name>
    <name type="common">Wild cabbage</name>
    <dbReference type="NCBI Taxonomy" id="3712"/>
    <lineage>
        <taxon>Eukaryota</taxon>
        <taxon>Viridiplantae</taxon>
        <taxon>Streptophyta</taxon>
        <taxon>Embryophyta</taxon>
        <taxon>Tracheophyta</taxon>
        <taxon>Spermatophyta</taxon>
        <taxon>Magnoliopsida</taxon>
        <taxon>eudicotyledons</taxon>
        <taxon>Gunneridae</taxon>
        <taxon>Pentapetalae</taxon>
        <taxon>rosids</taxon>
        <taxon>malvids</taxon>
        <taxon>Brassicales</taxon>
        <taxon>Brassicaceae</taxon>
        <taxon>Brassiceae</taxon>
        <taxon>Brassica</taxon>
    </lineage>
</organism>
<protein>
    <recommendedName>
        <fullName evidence="1">N-acetyltransferase domain-containing protein</fullName>
    </recommendedName>
</protein>
<evidence type="ECO:0000313" key="2">
    <source>
        <dbReference type="EMBL" id="VDD63174.1"/>
    </source>
</evidence>
<accession>A0A3P6GZF8</accession>
<dbReference type="InterPro" id="IPR051556">
    <property type="entry name" value="N-term/lysine_N-AcTrnsfr"/>
</dbReference>
<gene>
    <name evidence="2" type="ORF">BOLC6T38627H</name>
</gene>
<dbReference type="GO" id="GO:0008080">
    <property type="term" value="F:N-acetyltransferase activity"/>
    <property type="evidence" value="ECO:0007669"/>
    <property type="project" value="TreeGrafter"/>
</dbReference>
<proteinExistence type="predicted"/>
<dbReference type="Pfam" id="PF00583">
    <property type="entry name" value="Acetyltransf_1"/>
    <property type="match status" value="1"/>
</dbReference>
<dbReference type="GO" id="GO:0007064">
    <property type="term" value="P:mitotic sister chromatid cohesion"/>
    <property type="evidence" value="ECO:0007669"/>
    <property type="project" value="TreeGrafter"/>
</dbReference>
<sequence length="249" mass="28277">MAHLPQSLYSAARPEFPYPGKSVQPKWSRFPVSVRCASTESLTSLTQNAVETELKYMVSQHGWGVRRLRRDDEEEIRRVSLVQAEAFHIPLALFNDFFFLFFQAEVLSGLLYKLKNSPPDRYACLVAEQTSETDTNSSSSVVGVVDITVQTENSVLRHFPGEEEYLYVSGLAVSKAQRRKKMACTLLKACDVICYLWGFKLLALRAYEDDAAARNLYSNAGYSVVESDPPWTSTWIGRKRRVLMTKRIS</sequence>
<reference evidence="2" key="1">
    <citation type="submission" date="2018-11" db="EMBL/GenBank/DDBJ databases">
        <authorList>
            <consortium name="Genoscope - CEA"/>
            <person name="William W."/>
        </authorList>
    </citation>
    <scope>NUCLEOTIDE SEQUENCE</scope>
</reference>
<dbReference type="PANTHER" id="PTHR42919:SF20">
    <property type="entry name" value="GCN5-RELATED N-ACETYLTRANSFERASE 10, CHLOROPLASTIC"/>
    <property type="match status" value="1"/>
</dbReference>
<dbReference type="EMBL" id="LR031880">
    <property type="protein sequence ID" value="VDD63174.1"/>
    <property type="molecule type" value="Genomic_DNA"/>
</dbReference>
<dbReference type="PROSITE" id="PS51186">
    <property type="entry name" value="GNAT"/>
    <property type="match status" value="1"/>
</dbReference>
<feature type="domain" description="N-acetyltransferase" evidence="1">
    <location>
        <begin position="74"/>
        <end position="249"/>
    </location>
</feature>
<dbReference type="GO" id="GO:0031415">
    <property type="term" value="C:NatA complex"/>
    <property type="evidence" value="ECO:0007669"/>
    <property type="project" value="TreeGrafter"/>
</dbReference>
<evidence type="ECO:0000259" key="1">
    <source>
        <dbReference type="PROSITE" id="PS51186"/>
    </source>
</evidence>